<organism evidence="1 2">
    <name type="scientific">Lactobacillus johnsonii N6.2</name>
    <dbReference type="NCBI Taxonomy" id="1408186"/>
    <lineage>
        <taxon>Bacteria</taxon>
        <taxon>Bacillati</taxon>
        <taxon>Bacillota</taxon>
        <taxon>Bacilli</taxon>
        <taxon>Lactobacillales</taxon>
        <taxon>Lactobacillaceae</taxon>
        <taxon>Lactobacillus</taxon>
    </lineage>
</organism>
<protein>
    <submittedName>
        <fullName evidence="1">Uncharacterized protein</fullName>
    </submittedName>
</protein>
<proteinExistence type="predicted"/>
<evidence type="ECO:0000313" key="1">
    <source>
        <dbReference type="EMBL" id="AHA98051.1"/>
    </source>
</evidence>
<dbReference type="KEGG" id="ljn:T285_08820"/>
<evidence type="ECO:0000313" key="2">
    <source>
        <dbReference type="Proteomes" id="UP000018522"/>
    </source>
</evidence>
<gene>
    <name evidence="1" type="ORF">T285_08820</name>
</gene>
<dbReference type="Proteomes" id="UP000018522">
    <property type="component" value="Chromosome"/>
</dbReference>
<dbReference type="EMBL" id="CP006811">
    <property type="protein sequence ID" value="AHA98051.1"/>
    <property type="molecule type" value="Genomic_DNA"/>
</dbReference>
<reference evidence="1 2" key="1">
    <citation type="journal article" date="2014" name="Genome Announc.">
        <title>Complete Genome Sequences of Lactobacillus johnsonii Strain N6.2 and Lactobacillus reuteri Strain TD1.</title>
        <authorList>
            <person name="Leonard M.T."/>
            <person name="Valladares R.B."/>
            <person name="Ardissone A."/>
            <person name="Gonzalez C.F."/>
            <person name="Lorca G.L."/>
            <person name="Triplett E.W."/>
        </authorList>
    </citation>
    <scope>NUCLEOTIDE SEQUENCE [LARGE SCALE GENOMIC DNA]</scope>
    <source>
        <strain evidence="1 2">N6.2</strain>
    </source>
</reference>
<dbReference type="GeneID" id="83571218"/>
<sequence>MESEVKQAIVLLKNLEYQLKHEPYGDLNTFTNFTELYQVIDETLFDLQNKKYEGITLSIRVGKTMSYINDALAFRGLRFSKKQSEAWNLFLHPTDKNLQKNEIIFKLINQFGVW</sequence>
<dbReference type="AlphaFoldDB" id="A0A7D9N8N3"/>
<dbReference type="RefSeq" id="WP_011162571.1">
    <property type="nucleotide sequence ID" value="NC_022909.1"/>
</dbReference>
<name>A0A7D9N8N3_LACJH</name>
<accession>A0A7D9N8N3</accession>